<dbReference type="EMBL" id="CAJFDI010000006">
    <property type="protein sequence ID" value="CAD5234262.1"/>
    <property type="molecule type" value="Genomic_DNA"/>
</dbReference>
<sequence>MVDDFAEYENKDKVGEGGEVIRRNPPPFVVERPLSSGEHPLEYSYTFSYFQRPTGKFDPEDYAHFVQPIAIFNSVEQFWEVYKHVKRPSDINRKADFHLFKRGVKPVWEDSANRKGGKWILRLKKGLSSRIWENLILAMIGEQFLVGEEICGAVCSVRNQEDIISLWNKTANHQGVTNRIRDTMRRILNLPNHAILEYKRHDDCLRDQSSYRHTVFYRAYEALRTALKALNTLMMHSVFIYVVLLFSATNAQFLVEVLEQTAFGSQRPVMRCEATGANFGMDVIDFTFSNKAVGCAIPVDPKYACEPSKFPKINTTELCDSYFAVVPQGNCSFSVKAYNVQNATPVGYDALIIYTAPHKSPVPMSGAEHAGDVKIPLVMVNYKCMVNILGQYGVEHGYLVTIKPSPGYYDLIKYLVPFVVIVGFCFVVLFVSLVIRLCRERRRLARKRLSRSNLKKIPVKKFKKGDWAETCAICLDDFQEDEKVRVLPCRHAYHCKCIDPWLTKNRKVCPICKRKVGPSTGSDSDSDTERTAQSSSTITTREEDPLIQRRSSQPRTFRGFSWFRSSTNTHDDPDQPSTSRAVQEVPHEEEDLSVGSRIRAAMGRKWQSFRSSIGRNGDNPHSRLDNDDTISTTVTEVEVESISEAEPPGLVNLDHISTDNINQIIPVSVEVQPHVQQVEVEIHQPA</sequence>
<dbReference type="Proteomes" id="UP000582659">
    <property type="component" value="Unassembled WGS sequence"/>
</dbReference>
<dbReference type="InterPro" id="IPR013083">
    <property type="entry name" value="Znf_RING/FYVE/PHD"/>
</dbReference>
<dbReference type="FunFam" id="3.30.760.10:FF:000014">
    <property type="entry name" value="Eukaryotic translation initiation factor 4E-4"/>
    <property type="match status" value="1"/>
</dbReference>
<keyword evidence="9" id="KW-0694">RNA-binding</keyword>
<evidence type="ECO:0000256" key="4">
    <source>
        <dbReference type="ARBA" id="ARBA00022833"/>
    </source>
</evidence>
<dbReference type="EMBL" id="CAJFCV020000006">
    <property type="protein sequence ID" value="CAG9129951.1"/>
    <property type="molecule type" value="Genomic_DNA"/>
</dbReference>
<dbReference type="Pfam" id="PF02225">
    <property type="entry name" value="PA"/>
    <property type="match status" value="1"/>
</dbReference>
<comment type="caution">
    <text evidence="13">The sequence shown here is derived from an EMBL/GenBank/DDBJ whole genome shotgun (WGS) entry which is preliminary data.</text>
</comment>
<evidence type="ECO:0000256" key="6">
    <source>
        <dbReference type="ARBA" id="ARBA00023136"/>
    </source>
</evidence>
<comment type="subcellular location">
    <subcellularLocation>
        <location evidence="1">Membrane</location>
    </subcellularLocation>
</comment>
<keyword evidence="9" id="KW-0648">Protein biosynthesis</keyword>
<accession>A0A7I8X0T5</accession>
<dbReference type="InterPro" id="IPR001040">
    <property type="entry name" value="TIF_eIF_4E"/>
</dbReference>
<reference evidence="13" key="1">
    <citation type="submission" date="2020-09" db="EMBL/GenBank/DDBJ databases">
        <authorList>
            <person name="Kikuchi T."/>
        </authorList>
    </citation>
    <scope>NUCLEOTIDE SEQUENCE</scope>
    <source>
        <strain evidence="13">Ka4C1</strain>
    </source>
</reference>
<keyword evidence="3 8" id="KW-0479">Metal-binding</keyword>
<dbReference type="PROSITE" id="PS50089">
    <property type="entry name" value="ZF_RING_2"/>
    <property type="match status" value="1"/>
</dbReference>
<dbReference type="InterPro" id="IPR019770">
    <property type="entry name" value="TIF_eIF_4E_CS"/>
</dbReference>
<keyword evidence="14" id="KW-1185">Reference proteome</keyword>
<keyword evidence="6 11" id="KW-0472">Membrane</keyword>
<dbReference type="Gene3D" id="3.50.30.30">
    <property type="match status" value="1"/>
</dbReference>
<evidence type="ECO:0000256" key="3">
    <source>
        <dbReference type="ARBA" id="ARBA00022771"/>
    </source>
</evidence>
<feature type="region of interest" description="Disordered" evidence="10">
    <location>
        <begin position="516"/>
        <end position="593"/>
    </location>
</feature>
<dbReference type="PANTHER" id="PTHR11960">
    <property type="entry name" value="EUKARYOTIC TRANSLATION INITIATION FACTOR 4E RELATED"/>
    <property type="match status" value="1"/>
</dbReference>
<evidence type="ECO:0000256" key="10">
    <source>
        <dbReference type="SAM" id="MobiDB-lite"/>
    </source>
</evidence>
<evidence type="ECO:0000256" key="5">
    <source>
        <dbReference type="ARBA" id="ARBA00022989"/>
    </source>
</evidence>
<keyword evidence="5 11" id="KW-1133">Transmembrane helix</keyword>
<dbReference type="Pfam" id="PF01652">
    <property type="entry name" value="IF4E"/>
    <property type="match status" value="1"/>
</dbReference>
<name>A0A7I8X0T5_BURXY</name>
<dbReference type="GO" id="GO:0008270">
    <property type="term" value="F:zinc ion binding"/>
    <property type="evidence" value="ECO:0007669"/>
    <property type="project" value="UniProtKB-KW"/>
</dbReference>
<dbReference type="Gene3D" id="3.30.40.10">
    <property type="entry name" value="Zinc/RING finger domain, C3HC4 (zinc finger)"/>
    <property type="match status" value="1"/>
</dbReference>
<dbReference type="SMART" id="SM00184">
    <property type="entry name" value="RING"/>
    <property type="match status" value="1"/>
</dbReference>
<keyword evidence="3 8" id="KW-0863">Zinc-finger</keyword>
<dbReference type="GO" id="GO:0003743">
    <property type="term" value="F:translation initiation factor activity"/>
    <property type="evidence" value="ECO:0007669"/>
    <property type="project" value="UniProtKB-KW"/>
</dbReference>
<dbReference type="GO" id="GO:0000340">
    <property type="term" value="F:RNA 7-methylguanosine cap binding"/>
    <property type="evidence" value="ECO:0007669"/>
    <property type="project" value="UniProtKB-ARBA"/>
</dbReference>
<proteinExistence type="inferred from homology"/>
<dbReference type="PROSITE" id="PS00813">
    <property type="entry name" value="IF4E"/>
    <property type="match status" value="1"/>
</dbReference>
<dbReference type="SMR" id="A0A7I8X0T5"/>
<dbReference type="GO" id="GO:0016020">
    <property type="term" value="C:membrane"/>
    <property type="evidence" value="ECO:0007669"/>
    <property type="project" value="UniProtKB-SubCell"/>
</dbReference>
<evidence type="ECO:0000256" key="9">
    <source>
        <dbReference type="RuleBase" id="RU004374"/>
    </source>
</evidence>
<dbReference type="SUPFAM" id="SSF57850">
    <property type="entry name" value="RING/U-box"/>
    <property type="match status" value="1"/>
</dbReference>
<evidence type="ECO:0000256" key="2">
    <source>
        <dbReference type="ARBA" id="ARBA00022692"/>
    </source>
</evidence>
<evidence type="ECO:0000256" key="11">
    <source>
        <dbReference type="SAM" id="Phobius"/>
    </source>
</evidence>
<dbReference type="GO" id="GO:0016281">
    <property type="term" value="C:eukaryotic translation initiation factor 4F complex"/>
    <property type="evidence" value="ECO:0007669"/>
    <property type="project" value="TreeGrafter"/>
</dbReference>
<gene>
    <name evidence="13" type="ORF">BXYJ_LOCUS14353</name>
</gene>
<evidence type="ECO:0000256" key="7">
    <source>
        <dbReference type="ARBA" id="ARBA00032656"/>
    </source>
</evidence>
<evidence type="ECO:0000256" key="8">
    <source>
        <dbReference type="PROSITE-ProRule" id="PRU00175"/>
    </source>
</evidence>
<keyword evidence="4" id="KW-0862">Zinc</keyword>
<organism evidence="13 14">
    <name type="scientific">Bursaphelenchus xylophilus</name>
    <name type="common">Pinewood nematode worm</name>
    <name type="synonym">Aphelenchoides xylophilus</name>
    <dbReference type="NCBI Taxonomy" id="6326"/>
    <lineage>
        <taxon>Eukaryota</taxon>
        <taxon>Metazoa</taxon>
        <taxon>Ecdysozoa</taxon>
        <taxon>Nematoda</taxon>
        <taxon>Chromadorea</taxon>
        <taxon>Rhabditida</taxon>
        <taxon>Tylenchina</taxon>
        <taxon>Tylenchomorpha</taxon>
        <taxon>Aphelenchoidea</taxon>
        <taxon>Aphelenchoididae</taxon>
        <taxon>Bursaphelenchus</taxon>
    </lineage>
</organism>
<dbReference type="OrthoDB" id="590761at2759"/>
<comment type="similarity">
    <text evidence="9">Belongs to the eukaryotic initiation factor 4E family.</text>
</comment>
<dbReference type="Pfam" id="PF13639">
    <property type="entry name" value="zf-RING_2"/>
    <property type="match status" value="1"/>
</dbReference>
<protein>
    <recommendedName>
        <fullName evidence="7">eIF-4F 25 kDa subunit</fullName>
    </recommendedName>
</protein>
<evidence type="ECO:0000313" key="14">
    <source>
        <dbReference type="Proteomes" id="UP000659654"/>
    </source>
</evidence>
<evidence type="ECO:0000313" key="13">
    <source>
        <dbReference type="EMBL" id="CAD5234262.1"/>
    </source>
</evidence>
<dbReference type="PANTHER" id="PTHR11960:SF18">
    <property type="entry name" value="EUKARYOTIC TRANSLATION INITIATION FACTOR 4E HOMOLOGOUS PROTEIN, ISOFORM B"/>
    <property type="match status" value="1"/>
</dbReference>
<feature type="transmembrane region" description="Helical" evidence="11">
    <location>
        <begin position="414"/>
        <end position="438"/>
    </location>
</feature>
<dbReference type="InterPro" id="IPR023398">
    <property type="entry name" value="TIF_eIF4e-like"/>
</dbReference>
<dbReference type="FunFam" id="3.30.40.10:FF:000429">
    <property type="entry name" value="E3 ubiquitin-protein ligase RNF13"/>
    <property type="match status" value="1"/>
</dbReference>
<dbReference type="Proteomes" id="UP000659654">
    <property type="component" value="Unassembled WGS sequence"/>
</dbReference>
<feature type="domain" description="RING-type" evidence="12">
    <location>
        <begin position="471"/>
        <end position="513"/>
    </location>
</feature>
<evidence type="ECO:0000259" key="12">
    <source>
        <dbReference type="PROSITE" id="PS50089"/>
    </source>
</evidence>
<dbReference type="Gene3D" id="3.30.760.10">
    <property type="entry name" value="RNA Cap, Translation Initiation Factor Eif4e"/>
    <property type="match status" value="1"/>
</dbReference>
<dbReference type="InterPro" id="IPR001841">
    <property type="entry name" value="Znf_RING"/>
</dbReference>
<evidence type="ECO:0000256" key="1">
    <source>
        <dbReference type="ARBA" id="ARBA00004370"/>
    </source>
</evidence>
<dbReference type="SUPFAM" id="SSF55418">
    <property type="entry name" value="eIF4e-like"/>
    <property type="match status" value="1"/>
</dbReference>
<dbReference type="AlphaFoldDB" id="A0A7I8X0T5"/>
<dbReference type="InterPro" id="IPR003137">
    <property type="entry name" value="PA_domain"/>
</dbReference>
<keyword evidence="9" id="KW-0396">Initiation factor</keyword>
<keyword evidence="2 11" id="KW-0812">Transmembrane</keyword>